<evidence type="ECO:0000313" key="4">
    <source>
        <dbReference type="Proteomes" id="UP000824120"/>
    </source>
</evidence>
<name>A0A9J5Z5P3_SOLCO</name>
<dbReference type="PANTHER" id="PTHR33237">
    <property type="entry name" value="F2P16.13 PROTEIN-RELATED"/>
    <property type="match status" value="1"/>
</dbReference>
<evidence type="ECO:0000256" key="1">
    <source>
        <dbReference type="SAM" id="MobiDB-lite"/>
    </source>
</evidence>
<keyword evidence="2" id="KW-0472">Membrane</keyword>
<evidence type="ECO:0000256" key="2">
    <source>
        <dbReference type="SAM" id="Phobius"/>
    </source>
</evidence>
<dbReference type="AlphaFoldDB" id="A0A9J5Z5P3"/>
<dbReference type="PANTHER" id="PTHR33237:SF50">
    <property type="entry name" value="TRANSMEMBRANE PROTEIN"/>
    <property type="match status" value="1"/>
</dbReference>
<dbReference type="Proteomes" id="UP000824120">
    <property type="component" value="Chromosome 4"/>
</dbReference>
<evidence type="ECO:0000313" key="3">
    <source>
        <dbReference type="EMBL" id="KAG5608185.1"/>
    </source>
</evidence>
<reference evidence="3 4" key="1">
    <citation type="submission" date="2020-09" db="EMBL/GenBank/DDBJ databases">
        <title>De no assembly of potato wild relative species, Solanum commersonii.</title>
        <authorList>
            <person name="Cho K."/>
        </authorList>
    </citation>
    <scope>NUCLEOTIDE SEQUENCE [LARGE SCALE GENOMIC DNA]</scope>
    <source>
        <strain evidence="3">LZ3.2</strain>
        <tissue evidence="3">Leaf</tissue>
    </source>
</reference>
<keyword evidence="4" id="KW-1185">Reference proteome</keyword>
<comment type="caution">
    <text evidence="3">The sequence shown here is derived from an EMBL/GenBank/DDBJ whole genome shotgun (WGS) entry which is preliminary data.</text>
</comment>
<keyword evidence="2" id="KW-0812">Transmembrane</keyword>
<dbReference type="OrthoDB" id="755532at2759"/>
<accession>A0A9J5Z5P3</accession>
<dbReference type="EMBL" id="JACXVP010000004">
    <property type="protein sequence ID" value="KAG5608185.1"/>
    <property type="molecule type" value="Genomic_DNA"/>
</dbReference>
<protein>
    <submittedName>
        <fullName evidence="3">Uncharacterized protein</fullName>
    </submittedName>
</protein>
<sequence length="156" mass="17390">MVHPLLPRNNGDQNFICSMALPIGLFLSIIALIALCAKHGRSRKYHMATSDQESNYEEKILAPKSSQLLLSTKQLITNISSKTLPKKFSEKSEVIKSVSNDHNEGGLWQKAILMGEKCQPPQFSGVIYYDPFGNRVNELPRSPRASPMATSYVSPR</sequence>
<keyword evidence="2" id="KW-1133">Transmembrane helix</keyword>
<proteinExistence type="predicted"/>
<feature type="region of interest" description="Disordered" evidence="1">
    <location>
        <begin position="137"/>
        <end position="156"/>
    </location>
</feature>
<organism evidence="3 4">
    <name type="scientific">Solanum commersonii</name>
    <name type="common">Commerson's wild potato</name>
    <name type="synonym">Commerson's nightshade</name>
    <dbReference type="NCBI Taxonomy" id="4109"/>
    <lineage>
        <taxon>Eukaryota</taxon>
        <taxon>Viridiplantae</taxon>
        <taxon>Streptophyta</taxon>
        <taxon>Embryophyta</taxon>
        <taxon>Tracheophyta</taxon>
        <taxon>Spermatophyta</taxon>
        <taxon>Magnoliopsida</taxon>
        <taxon>eudicotyledons</taxon>
        <taxon>Gunneridae</taxon>
        <taxon>Pentapetalae</taxon>
        <taxon>asterids</taxon>
        <taxon>lamiids</taxon>
        <taxon>Solanales</taxon>
        <taxon>Solanaceae</taxon>
        <taxon>Solanoideae</taxon>
        <taxon>Solaneae</taxon>
        <taxon>Solanum</taxon>
    </lineage>
</organism>
<gene>
    <name evidence="3" type="ORF">H5410_019466</name>
</gene>
<feature type="transmembrane region" description="Helical" evidence="2">
    <location>
        <begin position="20"/>
        <end position="37"/>
    </location>
</feature>